<proteinExistence type="predicted"/>
<evidence type="ECO:0000259" key="2">
    <source>
        <dbReference type="Pfam" id="PF22243"/>
    </source>
</evidence>
<sequence>MKTFSNLLIITLMFALSSCLTSGLEDLPEFEYADITGVQKVEYRYISNEISTTDNQPIVKYVNLPRVTKIDKETRTVTLEVTVPAANASSFPESERIKVSTSELCVMVTISTAAKITPLNGSPLLGVPGDWSKTNEYRVLAADGSVKDWKIQITKLTK</sequence>
<reference evidence="4" key="1">
    <citation type="submission" date="2017-02" db="EMBL/GenBank/DDBJ databases">
        <authorList>
            <person name="Varghese N."/>
            <person name="Submissions S."/>
        </authorList>
    </citation>
    <scope>NUCLEOTIDE SEQUENCE [LARGE SCALE GENOMIC DNA]</scope>
    <source>
        <strain evidence="4">DSM 24967</strain>
    </source>
</reference>
<gene>
    <name evidence="3" type="ORF">SAMN05660349_02374</name>
</gene>
<keyword evidence="1" id="KW-0732">Signal</keyword>
<feature type="signal peptide" evidence="1">
    <location>
        <begin position="1"/>
        <end position="23"/>
    </location>
</feature>
<dbReference type="PROSITE" id="PS51257">
    <property type="entry name" value="PROKAR_LIPOPROTEIN"/>
    <property type="match status" value="1"/>
</dbReference>
<dbReference type="EMBL" id="FUYQ01000017">
    <property type="protein sequence ID" value="SKB68894.1"/>
    <property type="molecule type" value="Genomic_DNA"/>
</dbReference>
<dbReference type="RefSeq" id="WP_079683830.1">
    <property type="nucleotide sequence ID" value="NZ_FUYQ01000017.1"/>
</dbReference>
<feature type="chain" id="PRO_5012256404" description="DUF5018 domain-containing protein" evidence="1">
    <location>
        <begin position="24"/>
        <end position="158"/>
    </location>
</feature>
<organism evidence="3 4">
    <name type="scientific">Parabacteroides chartae</name>
    <dbReference type="NCBI Taxonomy" id="1037355"/>
    <lineage>
        <taxon>Bacteria</taxon>
        <taxon>Pseudomonadati</taxon>
        <taxon>Bacteroidota</taxon>
        <taxon>Bacteroidia</taxon>
        <taxon>Bacteroidales</taxon>
        <taxon>Tannerellaceae</taxon>
        <taxon>Parabacteroides</taxon>
    </lineage>
</organism>
<evidence type="ECO:0000256" key="1">
    <source>
        <dbReference type="SAM" id="SignalP"/>
    </source>
</evidence>
<accession>A0A1T5DB02</accession>
<keyword evidence="4" id="KW-1185">Reference proteome</keyword>
<name>A0A1T5DB02_9BACT</name>
<dbReference type="Gene3D" id="2.60.40.4120">
    <property type="match status" value="1"/>
</dbReference>
<feature type="domain" description="DUF5018" evidence="2">
    <location>
        <begin position="35"/>
        <end position="152"/>
    </location>
</feature>
<dbReference type="Proteomes" id="UP000190852">
    <property type="component" value="Unassembled WGS sequence"/>
</dbReference>
<dbReference type="AlphaFoldDB" id="A0A1T5DB02"/>
<evidence type="ECO:0000313" key="3">
    <source>
        <dbReference type="EMBL" id="SKB68894.1"/>
    </source>
</evidence>
<protein>
    <recommendedName>
        <fullName evidence="2">DUF5018 domain-containing protein</fullName>
    </recommendedName>
</protein>
<dbReference type="Pfam" id="PF22243">
    <property type="entry name" value="DUF5018-rel"/>
    <property type="match status" value="1"/>
</dbReference>
<evidence type="ECO:0000313" key="4">
    <source>
        <dbReference type="Proteomes" id="UP000190852"/>
    </source>
</evidence>
<dbReference type="InterPro" id="IPR054460">
    <property type="entry name" value="DUF5018-rel"/>
</dbReference>